<dbReference type="Pfam" id="PF20530">
    <property type="entry name" value="DUF6745"/>
    <property type="match status" value="1"/>
</dbReference>
<sequence length="332" mass="36614">MVLTAQEAHKLILSGHAPEHLTVQGTLSFKGEKRLTHLPAHLTCDVLDVQECPRLKSLPEGLTTGTLLAGYTHLETLPSSLKVKFKLDLEGCTSLICLPQGLKVGSLIVRDCVNLKTLPEHLEVYFLDVSGCSAMEHLPAQAKVLGGHVVLRGCTRLKALPSWLSKVACLDLRGCENLKELPTTLQISGWVDLADTGITHVNDHLQVPLRWKGVPVESRIAFQPETITGQEVLDTDNAELRRVKLERLGYEAFLSEVDAQILDQDTDTGGPRKLLKVQMQGDEDLVALWVICPSTDRNYVIRVPPGMQKAQQAAAWIAGFDDPRLYQPIMET</sequence>
<dbReference type="PANTHER" id="PTHR36766:SF30">
    <property type="entry name" value="TIR-NBS TYPE DISEASE RESISTANCE PROTEIN-RELATED"/>
    <property type="match status" value="1"/>
</dbReference>
<dbReference type="Gene3D" id="3.80.10.10">
    <property type="entry name" value="Ribonuclease Inhibitor"/>
    <property type="match status" value="1"/>
</dbReference>
<keyword evidence="3" id="KW-1185">Reference proteome</keyword>
<proteinExistence type="predicted"/>
<evidence type="ECO:0000259" key="1">
    <source>
        <dbReference type="Pfam" id="PF20530"/>
    </source>
</evidence>
<dbReference type="InterPro" id="IPR046633">
    <property type="entry name" value="DUF6745"/>
</dbReference>
<dbReference type="InterPro" id="IPR032675">
    <property type="entry name" value="LRR_dom_sf"/>
</dbReference>
<comment type="caution">
    <text evidence="2">The sequence shown here is derived from an EMBL/GenBank/DDBJ whole genome shotgun (WGS) entry which is preliminary data.</text>
</comment>
<organism evidence="2 3">
    <name type="scientific">Deinococcus roseus</name>
    <dbReference type="NCBI Taxonomy" id="392414"/>
    <lineage>
        <taxon>Bacteria</taxon>
        <taxon>Thermotogati</taxon>
        <taxon>Deinococcota</taxon>
        <taxon>Deinococci</taxon>
        <taxon>Deinococcales</taxon>
        <taxon>Deinococcaceae</taxon>
        <taxon>Deinococcus</taxon>
    </lineage>
</organism>
<dbReference type="EMBL" id="BMOD01000002">
    <property type="protein sequence ID" value="GGJ24231.1"/>
    <property type="molecule type" value="Genomic_DNA"/>
</dbReference>
<reference evidence="3" key="1">
    <citation type="journal article" date="2019" name="Int. J. Syst. Evol. Microbiol.">
        <title>The Global Catalogue of Microorganisms (GCM) 10K type strain sequencing project: providing services to taxonomists for standard genome sequencing and annotation.</title>
        <authorList>
            <consortium name="The Broad Institute Genomics Platform"/>
            <consortium name="The Broad Institute Genome Sequencing Center for Infectious Disease"/>
            <person name="Wu L."/>
            <person name="Ma J."/>
        </authorList>
    </citation>
    <scope>NUCLEOTIDE SEQUENCE [LARGE SCALE GENOMIC DNA]</scope>
    <source>
        <strain evidence="3">JCM 14370</strain>
    </source>
</reference>
<dbReference type="RefSeq" id="WP_189000208.1">
    <property type="nucleotide sequence ID" value="NZ_BMOD01000002.1"/>
</dbReference>
<dbReference type="Proteomes" id="UP000632222">
    <property type="component" value="Unassembled WGS sequence"/>
</dbReference>
<dbReference type="PANTHER" id="PTHR36766">
    <property type="entry name" value="PLANT BROAD-SPECTRUM MILDEW RESISTANCE PROTEIN RPW8"/>
    <property type="match status" value="1"/>
</dbReference>
<protein>
    <recommendedName>
        <fullName evidence="1">DUF6745 domain-containing protein</fullName>
    </recommendedName>
</protein>
<gene>
    <name evidence="2" type="ORF">GCM10008938_07960</name>
</gene>
<dbReference type="SUPFAM" id="SSF52058">
    <property type="entry name" value="L domain-like"/>
    <property type="match status" value="1"/>
</dbReference>
<feature type="domain" description="DUF6745" evidence="1">
    <location>
        <begin position="188"/>
        <end position="332"/>
    </location>
</feature>
<evidence type="ECO:0000313" key="2">
    <source>
        <dbReference type="EMBL" id="GGJ24231.1"/>
    </source>
</evidence>
<evidence type="ECO:0000313" key="3">
    <source>
        <dbReference type="Proteomes" id="UP000632222"/>
    </source>
</evidence>
<name>A0ABQ2CXM4_9DEIO</name>
<accession>A0ABQ2CXM4</accession>